<evidence type="ECO:0000313" key="2">
    <source>
        <dbReference type="Proteomes" id="UP000095751"/>
    </source>
</evidence>
<accession>A0A1E7F442</accession>
<name>A0A1E7F442_9STRA</name>
<dbReference type="EMBL" id="KV784363">
    <property type="protein sequence ID" value="OEU12952.1"/>
    <property type="molecule type" value="Genomic_DNA"/>
</dbReference>
<proteinExistence type="predicted"/>
<dbReference type="InParanoid" id="A0A1E7F442"/>
<protein>
    <submittedName>
        <fullName evidence="1">Uncharacterized protein</fullName>
    </submittedName>
</protein>
<organism evidence="1 2">
    <name type="scientific">Fragilariopsis cylindrus CCMP1102</name>
    <dbReference type="NCBI Taxonomy" id="635003"/>
    <lineage>
        <taxon>Eukaryota</taxon>
        <taxon>Sar</taxon>
        <taxon>Stramenopiles</taxon>
        <taxon>Ochrophyta</taxon>
        <taxon>Bacillariophyta</taxon>
        <taxon>Bacillariophyceae</taxon>
        <taxon>Bacillariophycidae</taxon>
        <taxon>Bacillariales</taxon>
        <taxon>Bacillariaceae</taxon>
        <taxon>Fragilariopsis</taxon>
    </lineage>
</organism>
<evidence type="ECO:0000313" key="1">
    <source>
        <dbReference type="EMBL" id="OEU12952.1"/>
    </source>
</evidence>
<sequence>MVGESKKKMIRGKFTFDANPTKLPGPDGQLFVSVYARVPKGEGCNRGTLLVSSEEENGIGIETSVSPFDDNRFLYTDTATATTASATSTTIEFTQTINGRIGAAKFVIGPNPFEMKG</sequence>
<dbReference type="AlphaFoldDB" id="A0A1E7F442"/>
<keyword evidence="2" id="KW-1185">Reference proteome</keyword>
<reference evidence="1 2" key="1">
    <citation type="submission" date="2016-09" db="EMBL/GenBank/DDBJ databases">
        <title>Extensive genetic diversity and differential bi-allelic expression allows diatom success in the polar Southern Ocean.</title>
        <authorList>
            <consortium name="DOE Joint Genome Institute"/>
            <person name="Mock T."/>
            <person name="Otillar R.P."/>
            <person name="Strauss J."/>
            <person name="Dupont C."/>
            <person name="Frickenhaus S."/>
            <person name="Maumus F."/>
            <person name="Mcmullan M."/>
            <person name="Sanges R."/>
            <person name="Schmutz J."/>
            <person name="Toseland A."/>
            <person name="Valas R."/>
            <person name="Veluchamy A."/>
            <person name="Ward B.J."/>
            <person name="Allen A."/>
            <person name="Barry K."/>
            <person name="Falciatore A."/>
            <person name="Ferrante M."/>
            <person name="Fortunato A.E."/>
            <person name="Gloeckner G."/>
            <person name="Gruber A."/>
            <person name="Hipkin R."/>
            <person name="Janech M."/>
            <person name="Kroth P."/>
            <person name="Leese F."/>
            <person name="Lindquist E."/>
            <person name="Lyon B.R."/>
            <person name="Martin J."/>
            <person name="Mayer C."/>
            <person name="Parker M."/>
            <person name="Quesneville H."/>
            <person name="Raymond J."/>
            <person name="Uhlig C."/>
            <person name="Valentin K.U."/>
            <person name="Worden A.Z."/>
            <person name="Armbrust E.V."/>
            <person name="Bowler C."/>
            <person name="Green B."/>
            <person name="Moulton V."/>
            <person name="Van Oosterhout C."/>
            <person name="Grigoriev I."/>
        </authorList>
    </citation>
    <scope>NUCLEOTIDE SEQUENCE [LARGE SCALE GENOMIC DNA]</scope>
    <source>
        <strain evidence="1 2">CCMP1102</strain>
    </source>
</reference>
<gene>
    <name evidence="1" type="ORF">FRACYDRAFT_243214</name>
</gene>
<dbReference type="KEGG" id="fcy:FRACYDRAFT_243214"/>
<dbReference type="Proteomes" id="UP000095751">
    <property type="component" value="Unassembled WGS sequence"/>
</dbReference>